<keyword evidence="2" id="KW-1185">Reference proteome</keyword>
<dbReference type="AlphaFoldDB" id="A0A9P4Q9I8"/>
<reference evidence="1" key="1">
    <citation type="journal article" date="2020" name="Stud. Mycol.">
        <title>101 Dothideomycetes genomes: a test case for predicting lifestyles and emergence of pathogens.</title>
        <authorList>
            <person name="Haridas S."/>
            <person name="Albert R."/>
            <person name="Binder M."/>
            <person name="Bloem J."/>
            <person name="Labutti K."/>
            <person name="Salamov A."/>
            <person name="Andreopoulos B."/>
            <person name="Baker S."/>
            <person name="Barry K."/>
            <person name="Bills G."/>
            <person name="Bluhm B."/>
            <person name="Cannon C."/>
            <person name="Castanera R."/>
            <person name="Culley D."/>
            <person name="Daum C."/>
            <person name="Ezra D."/>
            <person name="Gonzalez J."/>
            <person name="Henrissat B."/>
            <person name="Kuo A."/>
            <person name="Liang C."/>
            <person name="Lipzen A."/>
            <person name="Lutzoni F."/>
            <person name="Magnuson J."/>
            <person name="Mondo S."/>
            <person name="Nolan M."/>
            <person name="Ohm R."/>
            <person name="Pangilinan J."/>
            <person name="Park H.-J."/>
            <person name="Ramirez L."/>
            <person name="Alfaro M."/>
            <person name="Sun H."/>
            <person name="Tritt A."/>
            <person name="Yoshinaga Y."/>
            <person name="Zwiers L.-H."/>
            <person name="Turgeon B."/>
            <person name="Goodwin S."/>
            <person name="Spatafora J."/>
            <person name="Crous P."/>
            <person name="Grigoriev I."/>
        </authorList>
    </citation>
    <scope>NUCLEOTIDE SEQUENCE</scope>
    <source>
        <strain evidence="1">CBS 116435</strain>
    </source>
</reference>
<accession>A0A9P4Q9I8</accession>
<evidence type="ECO:0000313" key="1">
    <source>
        <dbReference type="EMBL" id="KAF2720562.1"/>
    </source>
</evidence>
<organism evidence="1 2">
    <name type="scientific">Polychaeton citri CBS 116435</name>
    <dbReference type="NCBI Taxonomy" id="1314669"/>
    <lineage>
        <taxon>Eukaryota</taxon>
        <taxon>Fungi</taxon>
        <taxon>Dikarya</taxon>
        <taxon>Ascomycota</taxon>
        <taxon>Pezizomycotina</taxon>
        <taxon>Dothideomycetes</taxon>
        <taxon>Dothideomycetidae</taxon>
        <taxon>Capnodiales</taxon>
        <taxon>Capnodiaceae</taxon>
        <taxon>Polychaeton</taxon>
    </lineage>
</organism>
<gene>
    <name evidence="1" type="ORF">K431DRAFT_285674</name>
</gene>
<sequence length="58" mass="5891">MYAAAGLPLAKCLPTAPRGALLQPCAVHTHTHTHTHAQTLTVATAGGHTLISDSPSHG</sequence>
<protein>
    <submittedName>
        <fullName evidence="1">Uncharacterized protein</fullName>
    </submittedName>
</protein>
<dbReference type="EMBL" id="MU003798">
    <property type="protein sequence ID" value="KAF2720562.1"/>
    <property type="molecule type" value="Genomic_DNA"/>
</dbReference>
<dbReference type="Proteomes" id="UP000799441">
    <property type="component" value="Unassembled WGS sequence"/>
</dbReference>
<evidence type="ECO:0000313" key="2">
    <source>
        <dbReference type="Proteomes" id="UP000799441"/>
    </source>
</evidence>
<comment type="caution">
    <text evidence="1">The sequence shown here is derived from an EMBL/GenBank/DDBJ whole genome shotgun (WGS) entry which is preliminary data.</text>
</comment>
<proteinExistence type="predicted"/>
<name>A0A9P4Q9I8_9PEZI</name>